<proteinExistence type="predicted"/>
<dbReference type="PANTHER" id="PTHR45036">
    <property type="entry name" value="METHYLTRANSFERASE LIKE 7B"/>
    <property type="match status" value="1"/>
</dbReference>
<organism evidence="2 3">
    <name type="scientific">Pseudonocardia kunmingensis</name>
    <dbReference type="NCBI Taxonomy" id="630975"/>
    <lineage>
        <taxon>Bacteria</taxon>
        <taxon>Bacillati</taxon>
        <taxon>Actinomycetota</taxon>
        <taxon>Actinomycetes</taxon>
        <taxon>Pseudonocardiales</taxon>
        <taxon>Pseudonocardiaceae</taxon>
        <taxon>Pseudonocardia</taxon>
    </lineage>
</organism>
<feature type="domain" description="Methyltransferase type 11" evidence="1">
    <location>
        <begin position="44"/>
        <end position="117"/>
    </location>
</feature>
<dbReference type="InterPro" id="IPR029063">
    <property type="entry name" value="SAM-dependent_MTases_sf"/>
</dbReference>
<keyword evidence="2" id="KW-0808">Transferase</keyword>
<keyword evidence="2" id="KW-0489">Methyltransferase</keyword>
<comment type="caution">
    <text evidence="2">The sequence shown here is derived from an EMBL/GenBank/DDBJ whole genome shotgun (WGS) entry which is preliminary data.</text>
</comment>
<reference evidence="2 3" key="1">
    <citation type="submission" date="2019-06" db="EMBL/GenBank/DDBJ databases">
        <title>Sequencing the genomes of 1000 actinobacteria strains.</title>
        <authorList>
            <person name="Klenk H.-P."/>
        </authorList>
    </citation>
    <scope>NUCLEOTIDE SEQUENCE [LARGE SCALE GENOMIC DNA]</scope>
    <source>
        <strain evidence="2 3">DSM 45301</strain>
    </source>
</reference>
<dbReference type="GO" id="GO:0032259">
    <property type="term" value="P:methylation"/>
    <property type="evidence" value="ECO:0007669"/>
    <property type="project" value="UniProtKB-KW"/>
</dbReference>
<dbReference type="GO" id="GO:0008757">
    <property type="term" value="F:S-adenosylmethionine-dependent methyltransferase activity"/>
    <property type="evidence" value="ECO:0007669"/>
    <property type="project" value="InterPro"/>
</dbReference>
<dbReference type="InterPro" id="IPR052356">
    <property type="entry name" value="Thiol_S-MT"/>
</dbReference>
<dbReference type="AlphaFoldDB" id="A0A543C280"/>
<gene>
    <name evidence="2" type="ORF">FB558_8705</name>
</gene>
<dbReference type="Pfam" id="PF08241">
    <property type="entry name" value="Methyltransf_11"/>
    <property type="match status" value="1"/>
</dbReference>
<dbReference type="Proteomes" id="UP000315677">
    <property type="component" value="Unassembled WGS sequence"/>
</dbReference>
<dbReference type="Gene3D" id="3.40.50.150">
    <property type="entry name" value="Vaccinia Virus protein VP39"/>
    <property type="match status" value="1"/>
</dbReference>
<dbReference type="RefSeq" id="WP_246107168.1">
    <property type="nucleotide sequence ID" value="NZ_VFPA01000010.1"/>
</dbReference>
<evidence type="ECO:0000259" key="1">
    <source>
        <dbReference type="Pfam" id="PF08241"/>
    </source>
</evidence>
<feature type="non-terminal residue" evidence="2">
    <location>
        <position position="118"/>
    </location>
</feature>
<keyword evidence="3" id="KW-1185">Reference proteome</keyword>
<name>A0A543C280_9PSEU</name>
<dbReference type="EMBL" id="VFPA01000010">
    <property type="protein sequence ID" value="TQL91156.1"/>
    <property type="molecule type" value="Genomic_DNA"/>
</dbReference>
<evidence type="ECO:0000313" key="2">
    <source>
        <dbReference type="EMBL" id="TQL91156.1"/>
    </source>
</evidence>
<protein>
    <submittedName>
        <fullName evidence="2">Methyltransferase family protein</fullName>
    </submittedName>
</protein>
<dbReference type="PANTHER" id="PTHR45036:SF1">
    <property type="entry name" value="METHYLTRANSFERASE LIKE 7A"/>
    <property type="match status" value="1"/>
</dbReference>
<dbReference type="SUPFAM" id="SSF53335">
    <property type="entry name" value="S-adenosyl-L-methionine-dependent methyltransferases"/>
    <property type="match status" value="1"/>
</dbReference>
<accession>A0A543C280</accession>
<sequence>MNAGSVTRHPVFARLYPRMSRAMDEGGLVEHRRRLLAGLSGEVVEIGAGPGGNFPHYPPAVARVLAVEPELRLRDIAARAGTDAPVDVEVVDGLAERLPAVDRSMDAAVFCLVLCSVP</sequence>
<evidence type="ECO:0000313" key="3">
    <source>
        <dbReference type="Proteomes" id="UP000315677"/>
    </source>
</evidence>
<dbReference type="InterPro" id="IPR013216">
    <property type="entry name" value="Methyltransf_11"/>
</dbReference>